<sequence>MPLRNDTVAAPHLGGRTAVVLFAFILIAFVTESQLTQYVQTTLAYRQPFFIFYVVHSSFFIIFPLHLLYLTTTTKYSASSLIKGLSIAITDHLSPLETSGLSEFPFFKFSRLVIVLTVGVTYPGLLWFAAISLASVSDVTAIWNTNAFFAYLISVKMFGLKWEPRRLVAVCLATLGVIVVVYGGNAAENSESMPEGSSMSSSARFIKPSAPLVGNVLTLIASFGYGLYQVLYKIYAALPSDPEIISDRQYEQIIDGESEHLQSNLTSANAISAEDTVYPPPFGLHPNLLTSAIGFCTFAMLWIPIPILHYTGVEIFRYPANLTTVFAISGIAFSGVVFNAGFMVLLGVWGPIITSVGNLLTIVLVVFSDVIFGSGTDSLTVWSLLGSGVIVAAFGVLAYDMFTRGS</sequence>
<dbReference type="EMBL" id="ML213595">
    <property type="protein sequence ID" value="TFK41180.1"/>
    <property type="molecule type" value="Genomic_DNA"/>
</dbReference>
<feature type="transmembrane region" description="Helical" evidence="1">
    <location>
        <begin position="381"/>
        <end position="402"/>
    </location>
</feature>
<dbReference type="PANTHER" id="PTHR19346">
    <property type="entry name" value="SUGAR PHOSPHATE TRANSPORTER DOMAIN-CONTAINING PROTEIN"/>
    <property type="match status" value="1"/>
</dbReference>
<dbReference type="PANTHER" id="PTHR19346:SF4">
    <property type="entry name" value="SUGAR PHOSPHATE TRANSPORTER DOMAIN-CONTAINING PROTEIN"/>
    <property type="match status" value="1"/>
</dbReference>
<evidence type="ECO:0000313" key="3">
    <source>
        <dbReference type="Proteomes" id="UP000308652"/>
    </source>
</evidence>
<organism evidence="2 3">
    <name type="scientific">Crucibulum laeve</name>
    <dbReference type="NCBI Taxonomy" id="68775"/>
    <lineage>
        <taxon>Eukaryota</taxon>
        <taxon>Fungi</taxon>
        <taxon>Dikarya</taxon>
        <taxon>Basidiomycota</taxon>
        <taxon>Agaricomycotina</taxon>
        <taxon>Agaricomycetes</taxon>
        <taxon>Agaricomycetidae</taxon>
        <taxon>Agaricales</taxon>
        <taxon>Agaricineae</taxon>
        <taxon>Nidulariaceae</taxon>
        <taxon>Crucibulum</taxon>
    </lineage>
</organism>
<feature type="transmembrane region" description="Helical" evidence="1">
    <location>
        <begin position="288"/>
        <end position="305"/>
    </location>
</feature>
<protein>
    <recommendedName>
        <fullName evidence="4">EamA domain-containing protein</fullName>
    </recommendedName>
</protein>
<keyword evidence="1" id="KW-0812">Transmembrane</keyword>
<dbReference type="SUPFAM" id="SSF103481">
    <property type="entry name" value="Multidrug resistance efflux transporter EmrE"/>
    <property type="match status" value="1"/>
</dbReference>
<keyword evidence="1" id="KW-1133">Transmembrane helix</keyword>
<keyword evidence="3" id="KW-1185">Reference proteome</keyword>
<feature type="transmembrane region" description="Helical" evidence="1">
    <location>
        <begin position="12"/>
        <end position="30"/>
    </location>
</feature>
<proteinExistence type="predicted"/>
<evidence type="ECO:0008006" key="4">
    <source>
        <dbReference type="Google" id="ProtNLM"/>
    </source>
</evidence>
<evidence type="ECO:0000256" key="1">
    <source>
        <dbReference type="SAM" id="Phobius"/>
    </source>
</evidence>
<feature type="transmembrane region" description="Helical" evidence="1">
    <location>
        <begin position="50"/>
        <end position="70"/>
    </location>
</feature>
<gene>
    <name evidence="2" type="ORF">BDQ12DRAFT_428998</name>
</gene>
<feature type="transmembrane region" description="Helical" evidence="1">
    <location>
        <begin position="141"/>
        <end position="160"/>
    </location>
</feature>
<keyword evidence="1" id="KW-0472">Membrane</keyword>
<evidence type="ECO:0000313" key="2">
    <source>
        <dbReference type="EMBL" id="TFK41180.1"/>
    </source>
</evidence>
<name>A0A5C3M791_9AGAR</name>
<feature type="transmembrane region" description="Helical" evidence="1">
    <location>
        <begin position="167"/>
        <end position="185"/>
    </location>
</feature>
<dbReference type="AlphaFoldDB" id="A0A5C3M791"/>
<dbReference type="InterPro" id="IPR037185">
    <property type="entry name" value="EmrE-like"/>
</dbReference>
<feature type="transmembrane region" description="Helical" evidence="1">
    <location>
        <begin position="205"/>
        <end position="228"/>
    </location>
</feature>
<dbReference type="InterPro" id="IPR026505">
    <property type="entry name" value="Solute_c_fam_35_mem_F3/F4"/>
</dbReference>
<dbReference type="OrthoDB" id="10062838at2759"/>
<dbReference type="Proteomes" id="UP000308652">
    <property type="component" value="Unassembled WGS sequence"/>
</dbReference>
<accession>A0A5C3M791</accession>
<reference evidence="2 3" key="1">
    <citation type="journal article" date="2019" name="Nat. Ecol. Evol.">
        <title>Megaphylogeny resolves global patterns of mushroom evolution.</title>
        <authorList>
            <person name="Varga T."/>
            <person name="Krizsan K."/>
            <person name="Foldi C."/>
            <person name="Dima B."/>
            <person name="Sanchez-Garcia M."/>
            <person name="Sanchez-Ramirez S."/>
            <person name="Szollosi G.J."/>
            <person name="Szarkandi J.G."/>
            <person name="Papp V."/>
            <person name="Albert L."/>
            <person name="Andreopoulos W."/>
            <person name="Angelini C."/>
            <person name="Antonin V."/>
            <person name="Barry K.W."/>
            <person name="Bougher N.L."/>
            <person name="Buchanan P."/>
            <person name="Buyck B."/>
            <person name="Bense V."/>
            <person name="Catcheside P."/>
            <person name="Chovatia M."/>
            <person name="Cooper J."/>
            <person name="Damon W."/>
            <person name="Desjardin D."/>
            <person name="Finy P."/>
            <person name="Geml J."/>
            <person name="Haridas S."/>
            <person name="Hughes K."/>
            <person name="Justo A."/>
            <person name="Karasinski D."/>
            <person name="Kautmanova I."/>
            <person name="Kiss B."/>
            <person name="Kocsube S."/>
            <person name="Kotiranta H."/>
            <person name="LaButti K.M."/>
            <person name="Lechner B.E."/>
            <person name="Liimatainen K."/>
            <person name="Lipzen A."/>
            <person name="Lukacs Z."/>
            <person name="Mihaltcheva S."/>
            <person name="Morgado L.N."/>
            <person name="Niskanen T."/>
            <person name="Noordeloos M.E."/>
            <person name="Ohm R.A."/>
            <person name="Ortiz-Santana B."/>
            <person name="Ovrebo C."/>
            <person name="Racz N."/>
            <person name="Riley R."/>
            <person name="Savchenko A."/>
            <person name="Shiryaev A."/>
            <person name="Soop K."/>
            <person name="Spirin V."/>
            <person name="Szebenyi C."/>
            <person name="Tomsovsky M."/>
            <person name="Tulloss R.E."/>
            <person name="Uehling J."/>
            <person name="Grigoriev I.V."/>
            <person name="Vagvolgyi C."/>
            <person name="Papp T."/>
            <person name="Martin F.M."/>
            <person name="Miettinen O."/>
            <person name="Hibbett D.S."/>
            <person name="Nagy L.G."/>
        </authorList>
    </citation>
    <scope>NUCLEOTIDE SEQUENCE [LARGE SCALE GENOMIC DNA]</scope>
    <source>
        <strain evidence="2 3">CBS 166.37</strain>
    </source>
</reference>
<feature type="transmembrane region" description="Helical" evidence="1">
    <location>
        <begin position="112"/>
        <end position="135"/>
    </location>
</feature>
<feature type="transmembrane region" description="Helical" evidence="1">
    <location>
        <begin position="325"/>
        <end position="349"/>
    </location>
</feature>